<dbReference type="EMBL" id="VAJM01000005">
    <property type="protein sequence ID" value="TLM92344.1"/>
    <property type="molecule type" value="Genomic_DNA"/>
</dbReference>
<feature type="transmembrane region" description="Helical" evidence="1">
    <location>
        <begin position="97"/>
        <end position="125"/>
    </location>
</feature>
<evidence type="ECO:0000313" key="3">
    <source>
        <dbReference type="Proteomes" id="UP000305517"/>
    </source>
</evidence>
<gene>
    <name evidence="2" type="ORF">FDY95_12990</name>
</gene>
<evidence type="ECO:0000256" key="1">
    <source>
        <dbReference type="SAM" id="Phobius"/>
    </source>
</evidence>
<feature type="transmembrane region" description="Helical" evidence="1">
    <location>
        <begin position="50"/>
        <end position="71"/>
    </location>
</feature>
<reference evidence="2 3" key="1">
    <citation type="submission" date="2019-05" db="EMBL/GenBank/DDBJ databases">
        <title>Hymenobacter edaphi sp. nov., isolated from abandoned arsenic-contaminated farmland soil.</title>
        <authorList>
            <person name="Nie L."/>
        </authorList>
    </citation>
    <scope>NUCLEOTIDE SEQUENCE [LARGE SCALE GENOMIC DNA]</scope>
    <source>
        <strain evidence="2 3">1-3-3-8</strain>
    </source>
</reference>
<comment type="caution">
    <text evidence="2">The sequence shown here is derived from an EMBL/GenBank/DDBJ whole genome shotgun (WGS) entry which is preliminary data.</text>
</comment>
<name>A0A5R8WPW7_9BACT</name>
<proteinExistence type="predicted"/>
<keyword evidence="1" id="KW-0472">Membrane</keyword>
<evidence type="ECO:0000313" key="2">
    <source>
        <dbReference type="EMBL" id="TLM92344.1"/>
    </source>
</evidence>
<accession>A0A5R8WPW7</accession>
<sequence>MADILSTTPPASLPQWLRGSLARAGLGLGLIGFIWYLSSLALELESGDHAVFGFLLLLLVLAHAATTRLLVRQVGAFLELDDEAPDSPWLLRLAASAWWVLLLLLSGALILSDVALLLFALAWLFPEPNYGPSWTMLMVDVGSGALV</sequence>
<dbReference type="AlphaFoldDB" id="A0A5R8WPW7"/>
<dbReference type="Proteomes" id="UP000305517">
    <property type="component" value="Unassembled WGS sequence"/>
</dbReference>
<feature type="transmembrane region" description="Helical" evidence="1">
    <location>
        <begin position="21"/>
        <end position="38"/>
    </location>
</feature>
<keyword evidence="3" id="KW-1185">Reference proteome</keyword>
<keyword evidence="1" id="KW-0812">Transmembrane</keyword>
<protein>
    <submittedName>
        <fullName evidence="2">Uncharacterized protein</fullName>
    </submittedName>
</protein>
<dbReference type="RefSeq" id="WP_138078195.1">
    <property type="nucleotide sequence ID" value="NZ_VAJM01000005.1"/>
</dbReference>
<keyword evidence="1" id="KW-1133">Transmembrane helix</keyword>
<organism evidence="2 3">
    <name type="scientific">Hymenobacter jeollabukensis</name>
    <dbReference type="NCBI Taxonomy" id="2025313"/>
    <lineage>
        <taxon>Bacteria</taxon>
        <taxon>Pseudomonadati</taxon>
        <taxon>Bacteroidota</taxon>
        <taxon>Cytophagia</taxon>
        <taxon>Cytophagales</taxon>
        <taxon>Hymenobacteraceae</taxon>
        <taxon>Hymenobacter</taxon>
    </lineage>
</organism>